<reference evidence="2" key="1">
    <citation type="journal article" date="2014" name="Int. J. Syst. Evol. Microbiol.">
        <title>Complete genome sequence of Corynebacterium casei LMG S-19264T (=DSM 44701T), isolated from a smear-ripened cheese.</title>
        <authorList>
            <consortium name="US DOE Joint Genome Institute (JGI-PGF)"/>
            <person name="Walter F."/>
            <person name="Albersmeier A."/>
            <person name="Kalinowski J."/>
            <person name="Ruckert C."/>
        </authorList>
    </citation>
    <scope>NUCLEOTIDE SEQUENCE</scope>
    <source>
        <strain evidence="2">JCM 19831</strain>
    </source>
</reference>
<dbReference type="Proteomes" id="UP000642070">
    <property type="component" value="Unassembled WGS sequence"/>
</dbReference>
<sequence length="92" mass="10177">MPIWTVSDSGFTTSSSIGQPSPRYRTPHLILRVRQIRERRPIRLRGHADHPAEVWAQRDAVGAAAGPRGWAHFTETPADVGAAFAGTSFEER</sequence>
<feature type="compositionally biased region" description="Polar residues" evidence="1">
    <location>
        <begin position="1"/>
        <end position="19"/>
    </location>
</feature>
<accession>A0A917U2X3</accession>
<feature type="region of interest" description="Disordered" evidence="1">
    <location>
        <begin position="1"/>
        <end position="24"/>
    </location>
</feature>
<gene>
    <name evidence="2" type="ORF">GCM10007977_065060</name>
</gene>
<reference evidence="2" key="2">
    <citation type="submission" date="2020-09" db="EMBL/GenBank/DDBJ databases">
        <authorList>
            <person name="Sun Q."/>
            <person name="Ohkuma M."/>
        </authorList>
    </citation>
    <scope>NUCLEOTIDE SEQUENCE</scope>
    <source>
        <strain evidence="2">JCM 19831</strain>
    </source>
</reference>
<evidence type="ECO:0000256" key="1">
    <source>
        <dbReference type="SAM" id="MobiDB-lite"/>
    </source>
</evidence>
<evidence type="ECO:0000313" key="2">
    <source>
        <dbReference type="EMBL" id="GGM54429.1"/>
    </source>
</evidence>
<comment type="caution">
    <text evidence="2">The sequence shown here is derived from an EMBL/GenBank/DDBJ whole genome shotgun (WGS) entry which is preliminary data.</text>
</comment>
<proteinExistence type="predicted"/>
<name>A0A917U2X3_9ACTN</name>
<keyword evidence="3" id="KW-1185">Reference proteome</keyword>
<organism evidence="2 3">
    <name type="scientific">Dactylosporangium sucinum</name>
    <dbReference type="NCBI Taxonomy" id="1424081"/>
    <lineage>
        <taxon>Bacteria</taxon>
        <taxon>Bacillati</taxon>
        <taxon>Actinomycetota</taxon>
        <taxon>Actinomycetes</taxon>
        <taxon>Micromonosporales</taxon>
        <taxon>Micromonosporaceae</taxon>
        <taxon>Dactylosporangium</taxon>
    </lineage>
</organism>
<dbReference type="EMBL" id="BMPI01000036">
    <property type="protein sequence ID" value="GGM54429.1"/>
    <property type="molecule type" value="Genomic_DNA"/>
</dbReference>
<protein>
    <submittedName>
        <fullName evidence="2">Uncharacterized protein</fullName>
    </submittedName>
</protein>
<dbReference type="AlphaFoldDB" id="A0A917U2X3"/>
<evidence type="ECO:0000313" key="3">
    <source>
        <dbReference type="Proteomes" id="UP000642070"/>
    </source>
</evidence>